<dbReference type="STRING" id="241145.SAMN05660776_2894"/>
<reference evidence="2" key="1">
    <citation type="submission" date="2017-02" db="EMBL/GenBank/DDBJ databases">
        <authorList>
            <person name="Varghese N."/>
            <person name="Submissions S."/>
        </authorList>
    </citation>
    <scope>NUCLEOTIDE SEQUENCE [LARGE SCALE GENOMIC DNA]</scope>
    <source>
        <strain evidence="2">DSM 23405</strain>
    </source>
</reference>
<organism evidence="1 2">
    <name type="scientific">Salegentibacter holothuriorum</name>
    <dbReference type="NCBI Taxonomy" id="241145"/>
    <lineage>
        <taxon>Bacteria</taxon>
        <taxon>Pseudomonadati</taxon>
        <taxon>Bacteroidota</taxon>
        <taxon>Flavobacteriia</taxon>
        <taxon>Flavobacteriales</taxon>
        <taxon>Flavobacteriaceae</taxon>
        <taxon>Salegentibacter</taxon>
    </lineage>
</organism>
<dbReference type="Proteomes" id="UP000190230">
    <property type="component" value="Unassembled WGS sequence"/>
</dbReference>
<accession>A0A1T5DZ12</accession>
<gene>
    <name evidence="1" type="ORF">SAMN05660776_2894</name>
</gene>
<dbReference type="EMBL" id="FUYY01000007">
    <property type="protein sequence ID" value="SKB76957.1"/>
    <property type="molecule type" value="Genomic_DNA"/>
</dbReference>
<protein>
    <submittedName>
        <fullName evidence="1">Uncharacterized protein</fullName>
    </submittedName>
</protein>
<proteinExistence type="predicted"/>
<sequence length="42" mass="4650">MNTKEQKNSENYDLCCIFALTVHTTLPISTASQGVSFALKNM</sequence>
<evidence type="ECO:0000313" key="2">
    <source>
        <dbReference type="Proteomes" id="UP000190230"/>
    </source>
</evidence>
<keyword evidence="2" id="KW-1185">Reference proteome</keyword>
<evidence type="ECO:0000313" key="1">
    <source>
        <dbReference type="EMBL" id="SKB76957.1"/>
    </source>
</evidence>
<dbReference type="AlphaFoldDB" id="A0A1T5DZ12"/>
<name>A0A1T5DZ12_9FLAO</name>